<feature type="transmembrane region" description="Helical" evidence="2">
    <location>
        <begin position="141"/>
        <end position="161"/>
    </location>
</feature>
<reference evidence="4 6" key="1">
    <citation type="submission" date="2017-06" db="EMBL/GenBank/DDBJ databases">
        <title>A platform for efficient transgenesis in Macrostomum lignano, a flatworm model organism for stem cell research.</title>
        <authorList>
            <person name="Berezikov E."/>
        </authorList>
    </citation>
    <scope>NUCLEOTIDE SEQUENCE [LARGE SCALE GENOMIC DNA]</scope>
    <source>
        <strain evidence="4">DV1</strain>
        <tissue evidence="4">Whole organism</tissue>
    </source>
</reference>
<accession>A0A267DBX6</accession>
<feature type="signal peptide" evidence="3">
    <location>
        <begin position="1"/>
        <end position="23"/>
    </location>
</feature>
<organism evidence="4 6">
    <name type="scientific">Macrostomum lignano</name>
    <dbReference type="NCBI Taxonomy" id="282301"/>
    <lineage>
        <taxon>Eukaryota</taxon>
        <taxon>Metazoa</taxon>
        <taxon>Spiralia</taxon>
        <taxon>Lophotrochozoa</taxon>
        <taxon>Platyhelminthes</taxon>
        <taxon>Rhabditophora</taxon>
        <taxon>Macrostomorpha</taxon>
        <taxon>Macrostomida</taxon>
        <taxon>Macrostomidae</taxon>
        <taxon>Macrostomum</taxon>
    </lineage>
</organism>
<comment type="caution">
    <text evidence="4">The sequence shown here is derived from an EMBL/GenBank/DDBJ whole genome shotgun (WGS) entry which is preliminary data.</text>
</comment>
<name>A0A267DBX6_9PLAT</name>
<keyword evidence="2" id="KW-0812">Transmembrane</keyword>
<evidence type="ECO:0000313" key="5">
    <source>
        <dbReference type="EMBL" id="PAA63853.1"/>
    </source>
</evidence>
<dbReference type="Proteomes" id="UP000215902">
    <property type="component" value="Unassembled WGS sequence"/>
</dbReference>
<keyword evidence="6" id="KW-1185">Reference proteome</keyword>
<feature type="region of interest" description="Disordered" evidence="1">
    <location>
        <begin position="225"/>
        <end position="259"/>
    </location>
</feature>
<feature type="non-terminal residue" evidence="4">
    <location>
        <position position="1"/>
    </location>
</feature>
<evidence type="ECO:0000256" key="2">
    <source>
        <dbReference type="SAM" id="Phobius"/>
    </source>
</evidence>
<protein>
    <recommendedName>
        <fullName evidence="7">TNFR-Cys domain-containing protein</fullName>
    </recommendedName>
</protein>
<evidence type="ECO:0008006" key="7">
    <source>
        <dbReference type="Google" id="ProtNLM"/>
    </source>
</evidence>
<gene>
    <name evidence="5" type="ORF">BOX15_Mlig032714g1</name>
    <name evidence="4" type="ORF">BOX15_Mlig032714g3</name>
</gene>
<evidence type="ECO:0000313" key="4">
    <source>
        <dbReference type="EMBL" id="PAA46072.1"/>
    </source>
</evidence>
<feature type="chain" id="PRO_5011915898" description="TNFR-Cys domain-containing protein" evidence="3">
    <location>
        <begin position="24"/>
        <end position="259"/>
    </location>
</feature>
<dbReference type="EMBL" id="NIVC01001809">
    <property type="protein sequence ID" value="PAA63853.1"/>
    <property type="molecule type" value="Genomic_DNA"/>
</dbReference>
<dbReference type="EMBL" id="NIVC01005074">
    <property type="protein sequence ID" value="PAA46072.1"/>
    <property type="molecule type" value="Genomic_DNA"/>
</dbReference>
<dbReference type="AlphaFoldDB" id="A0A267DBX6"/>
<keyword evidence="2" id="KW-0472">Membrane</keyword>
<keyword evidence="2" id="KW-1133">Transmembrane helix</keyword>
<feature type="compositionally biased region" description="Pro residues" evidence="1">
    <location>
        <begin position="250"/>
        <end position="259"/>
    </location>
</feature>
<proteinExistence type="predicted"/>
<evidence type="ECO:0000256" key="1">
    <source>
        <dbReference type="SAM" id="MobiDB-lite"/>
    </source>
</evidence>
<sequence>PMDCRIIVLSTIIFVCQLLDSVAQEVSYPFSFNICKDKINVRLLQACSNQSENYFNSQCECQSCTIVKQRCFSNPNDLICPKYRELNYCALNTTSSGNASSFTPTTSARGVESTSRGTDNLLLTTDSNGKVYDGLSTAVKITIPILIIIVVVIGIAVFIRLKYADVIRVKFTSFCRLLPRSRQAHTQPPLAAFENNSAIQQNNTNGRVSVLSEPTVIESVSPLLDEQQQQQQHVENGSDYEPVVVDIPDTPDPAPQANA</sequence>
<evidence type="ECO:0000313" key="6">
    <source>
        <dbReference type="Proteomes" id="UP000215902"/>
    </source>
</evidence>
<keyword evidence="3" id="KW-0732">Signal</keyword>
<evidence type="ECO:0000256" key="3">
    <source>
        <dbReference type="SAM" id="SignalP"/>
    </source>
</evidence>